<reference evidence="1" key="1">
    <citation type="journal article" date="2021" name="Proc. Natl. Acad. Sci. U.S.A.">
        <title>A Catalog of Tens of Thousands of Viruses from Human Metagenomes Reveals Hidden Associations with Chronic Diseases.</title>
        <authorList>
            <person name="Tisza M.J."/>
            <person name="Buck C.B."/>
        </authorList>
    </citation>
    <scope>NUCLEOTIDE SEQUENCE</scope>
    <source>
        <strain evidence="1">Ct1AP5</strain>
    </source>
</reference>
<proteinExistence type="predicted"/>
<organism evidence="1">
    <name type="scientific">Myoviridae sp. ct1AP5</name>
    <dbReference type="NCBI Taxonomy" id="2825017"/>
    <lineage>
        <taxon>Viruses</taxon>
        <taxon>Duplodnaviria</taxon>
        <taxon>Heunggongvirae</taxon>
        <taxon>Uroviricota</taxon>
        <taxon>Caudoviricetes</taxon>
    </lineage>
</organism>
<dbReference type="EMBL" id="BK016070">
    <property type="protein sequence ID" value="DAF92699.1"/>
    <property type="molecule type" value="Genomic_DNA"/>
</dbReference>
<evidence type="ECO:0000313" key="1">
    <source>
        <dbReference type="EMBL" id="DAF92699.1"/>
    </source>
</evidence>
<accession>A0A8S5UE46</accession>
<name>A0A8S5UE46_9CAUD</name>
<protein>
    <submittedName>
        <fullName evidence="1">Uncharacterized protein</fullName>
    </submittedName>
</protein>
<sequence>MKITYDEFNKLQEQQRVRDYAHDIYHKLIGLEQLVKRKDKKQIRDMTSFIGSIWDDSVENIEEMIKGE</sequence>